<dbReference type="OrthoDB" id="436852at2759"/>
<accession>A0A127Z2W4</accession>
<organism evidence="2">
    <name type="scientific">Sporisorium scitamineum</name>
    <dbReference type="NCBI Taxonomy" id="49012"/>
    <lineage>
        <taxon>Eukaryota</taxon>
        <taxon>Fungi</taxon>
        <taxon>Dikarya</taxon>
        <taxon>Basidiomycota</taxon>
        <taxon>Ustilaginomycotina</taxon>
        <taxon>Ustilaginomycetes</taxon>
        <taxon>Ustilaginales</taxon>
        <taxon>Ustilaginaceae</taxon>
        <taxon>Sporisorium</taxon>
    </lineage>
</organism>
<dbReference type="EMBL" id="LK056673">
    <property type="protein sequence ID" value="CDR88164.1"/>
    <property type="molecule type" value="Genomic_DNA"/>
</dbReference>
<proteinExistence type="predicted"/>
<protein>
    <submittedName>
        <fullName evidence="2">Uncharacterized protein</fullName>
    </submittedName>
</protein>
<sequence>MLQPEDEDDSYDSSQRERLEGINEAGYKFRNHRALHEFCDLIENFLRGTYMNPSIPVSQRNDATRSRTAGLSHRSVVNLEGYRQVTLVTPKRRANVGRQSASLSPSGNKTPFLLSHKDERRHEKSAQVSRCVVGRRRKQCSERCGVVSVTAKVAAMKVEKKKKKKKKKKKAAEAWSADGRVGAAGKAEDFKHRTGELEGEWKRRQLQQMAYINAASVPLARTASSATSLFSIDEQHRLITQQISTVDLQKKVAPQRPPRPTRSTQHASPPGIRSRTHHLHPARLLHRHRPKLTTKTSPPPPPPPPHHHQRQPDTGGPRCGYDQRLHWDDPTFDAWACAHHQVLKFLTHDLPLDGALDDWLDSDPPERVVYTAAKRKYRKQLD</sequence>
<feature type="region of interest" description="Disordered" evidence="1">
    <location>
        <begin position="246"/>
        <end position="322"/>
    </location>
</feature>
<feature type="compositionally biased region" description="Basic residues" evidence="1">
    <location>
        <begin position="274"/>
        <end position="292"/>
    </location>
</feature>
<evidence type="ECO:0000256" key="1">
    <source>
        <dbReference type="SAM" id="MobiDB-lite"/>
    </source>
</evidence>
<name>A0A127Z2W4_9BASI</name>
<dbReference type="AlphaFoldDB" id="A0A127Z2W4"/>
<reference evidence="2" key="1">
    <citation type="submission" date="2014-06" db="EMBL/GenBank/DDBJ databases">
        <authorList>
            <person name="Ju J."/>
            <person name="Zhang J."/>
        </authorList>
    </citation>
    <scope>NUCLEOTIDE SEQUENCE</scope>
    <source>
        <strain evidence="2">SscI8</strain>
    </source>
</reference>
<evidence type="ECO:0000313" key="2">
    <source>
        <dbReference type="EMBL" id="CDR88164.1"/>
    </source>
</evidence>
<gene>
    <name evidence="2" type="ORF">SPSC_03824</name>
</gene>